<evidence type="ECO:0000313" key="1">
    <source>
        <dbReference type="EMBL" id="SVE14398.1"/>
    </source>
</evidence>
<feature type="non-terminal residue" evidence="1">
    <location>
        <position position="163"/>
    </location>
</feature>
<dbReference type="EMBL" id="UINC01197095">
    <property type="protein sequence ID" value="SVE14398.1"/>
    <property type="molecule type" value="Genomic_DNA"/>
</dbReference>
<gene>
    <name evidence="1" type="ORF">METZ01_LOCUS467252</name>
</gene>
<proteinExistence type="predicted"/>
<reference evidence="1" key="1">
    <citation type="submission" date="2018-05" db="EMBL/GenBank/DDBJ databases">
        <authorList>
            <person name="Lanie J.A."/>
            <person name="Ng W.-L."/>
            <person name="Kazmierczak K.M."/>
            <person name="Andrzejewski T.M."/>
            <person name="Davidsen T.M."/>
            <person name="Wayne K.J."/>
            <person name="Tettelin H."/>
            <person name="Glass J.I."/>
            <person name="Rusch D."/>
            <person name="Podicherti R."/>
            <person name="Tsui H.-C.T."/>
            <person name="Winkler M.E."/>
        </authorList>
    </citation>
    <scope>NUCLEOTIDE SEQUENCE</scope>
</reference>
<sequence>MKWYKHIVFFLVMTVAAWSATDITDGCDLPENPLGGGYLHLTSDGAVLYKSPEAIAGWQFNIEGATANSASGGDTQAAGLIINASGDMVLAFSLSGGSIPAGCGTLVELDLNGEATGLINLVFSDTNAQAIYFEYYDGSSDDVAGCMDMNACNYNAEATEDDG</sequence>
<dbReference type="AlphaFoldDB" id="A0A383B4V9"/>
<organism evidence="1">
    <name type="scientific">marine metagenome</name>
    <dbReference type="NCBI Taxonomy" id="408172"/>
    <lineage>
        <taxon>unclassified sequences</taxon>
        <taxon>metagenomes</taxon>
        <taxon>ecological metagenomes</taxon>
    </lineage>
</organism>
<name>A0A383B4V9_9ZZZZ</name>
<protein>
    <submittedName>
        <fullName evidence="1">Uncharacterized protein</fullName>
    </submittedName>
</protein>
<accession>A0A383B4V9</accession>